<dbReference type="Bgee" id="ENSECAG00000028882">
    <property type="expression patterns" value="Expressed in triceps brachii and 16 other cell types or tissues"/>
</dbReference>
<organism evidence="2 3">
    <name type="scientific">Equus caballus</name>
    <name type="common">Horse</name>
    <dbReference type="NCBI Taxonomy" id="9796"/>
    <lineage>
        <taxon>Eukaryota</taxon>
        <taxon>Metazoa</taxon>
        <taxon>Chordata</taxon>
        <taxon>Craniata</taxon>
        <taxon>Vertebrata</taxon>
        <taxon>Euteleostomi</taxon>
        <taxon>Mammalia</taxon>
        <taxon>Eutheria</taxon>
        <taxon>Laurasiatheria</taxon>
        <taxon>Perissodactyla</taxon>
        <taxon>Equidae</taxon>
        <taxon>Equus</taxon>
    </lineage>
</organism>
<evidence type="ECO:0000256" key="1">
    <source>
        <dbReference type="SAM" id="MobiDB-lite"/>
    </source>
</evidence>
<dbReference type="AlphaFoldDB" id="A0A3Q2H9K2"/>
<feature type="region of interest" description="Disordered" evidence="1">
    <location>
        <begin position="35"/>
        <end position="66"/>
    </location>
</feature>
<dbReference type="Ensembl" id="ENSECAT00000049850.2">
    <property type="protein sequence ID" value="ENSECAP00000030668.2"/>
    <property type="gene ID" value="ENSECAG00000028882.2"/>
</dbReference>
<dbReference type="PaxDb" id="9796-ENSECAP00000030668"/>
<accession>A0A3Q2H9K2</accession>
<dbReference type="Proteomes" id="UP000002281">
    <property type="component" value="Chromosome 1"/>
</dbReference>
<dbReference type="GeneTree" id="ENSGT00910000146953"/>
<reference evidence="2" key="2">
    <citation type="submission" date="2025-08" db="UniProtKB">
        <authorList>
            <consortium name="Ensembl"/>
        </authorList>
    </citation>
    <scope>IDENTIFICATION</scope>
    <source>
        <strain evidence="2">Thoroughbred</strain>
    </source>
</reference>
<feature type="region of interest" description="Disordered" evidence="1">
    <location>
        <begin position="108"/>
        <end position="138"/>
    </location>
</feature>
<sequence length="203" mass="22963">SSWPQQHLHKPPPWFFSEFTWVCVWGVMVRGRGRVRGSERDSGRRLHREKAFPGLPGPRPQAPVSSYSPPVSGLSFINRSDLWLLAWGHFQLPTSRLPVFFTPGSPAHSPPLGQLGRRPTTGADQLPASKETQAHSSPRVSRKACPLWWGVDFPTLFRRPFGCSTGHLKFTMRVKWECTHACTYEICCYHRWVSWAACASVSP</sequence>
<proteinExistence type="predicted"/>
<evidence type="ECO:0000313" key="3">
    <source>
        <dbReference type="Proteomes" id="UP000002281"/>
    </source>
</evidence>
<keyword evidence="3" id="KW-1185">Reference proteome</keyword>
<reference evidence="2 3" key="1">
    <citation type="journal article" date="2009" name="Science">
        <title>Genome sequence, comparative analysis, and population genetics of the domestic horse.</title>
        <authorList>
            <consortium name="Broad Institute Genome Sequencing Platform"/>
            <consortium name="Broad Institute Whole Genome Assembly Team"/>
            <person name="Wade C.M."/>
            <person name="Giulotto E."/>
            <person name="Sigurdsson S."/>
            <person name="Zoli M."/>
            <person name="Gnerre S."/>
            <person name="Imsland F."/>
            <person name="Lear T.L."/>
            <person name="Adelson D.L."/>
            <person name="Bailey E."/>
            <person name="Bellone R.R."/>
            <person name="Bloecker H."/>
            <person name="Distl O."/>
            <person name="Edgar R.C."/>
            <person name="Garber M."/>
            <person name="Leeb T."/>
            <person name="Mauceli E."/>
            <person name="MacLeod J.N."/>
            <person name="Penedo M.C.T."/>
            <person name="Raison J.M."/>
            <person name="Sharpe T."/>
            <person name="Vogel J."/>
            <person name="Andersson L."/>
            <person name="Antczak D.F."/>
            <person name="Biagi T."/>
            <person name="Binns M.M."/>
            <person name="Chowdhary B.P."/>
            <person name="Coleman S.J."/>
            <person name="Della Valle G."/>
            <person name="Fryc S."/>
            <person name="Guerin G."/>
            <person name="Hasegawa T."/>
            <person name="Hill E.W."/>
            <person name="Jurka J."/>
            <person name="Kiialainen A."/>
            <person name="Lindgren G."/>
            <person name="Liu J."/>
            <person name="Magnani E."/>
            <person name="Mickelson J.R."/>
            <person name="Murray J."/>
            <person name="Nergadze S.G."/>
            <person name="Onofrio R."/>
            <person name="Pedroni S."/>
            <person name="Piras M.F."/>
            <person name="Raudsepp T."/>
            <person name="Rocchi M."/>
            <person name="Roeed K.H."/>
            <person name="Ryder O.A."/>
            <person name="Searle S."/>
            <person name="Skow L."/>
            <person name="Swinburne J.E."/>
            <person name="Syvaenen A.C."/>
            <person name="Tozaki T."/>
            <person name="Valberg S.J."/>
            <person name="Vaudin M."/>
            <person name="White J.R."/>
            <person name="Zody M.C."/>
            <person name="Lander E.S."/>
            <person name="Lindblad-Toh K."/>
        </authorList>
    </citation>
    <scope>NUCLEOTIDE SEQUENCE [LARGE SCALE GENOMIC DNA]</scope>
    <source>
        <strain evidence="2 3">Thoroughbred</strain>
    </source>
</reference>
<dbReference type="InParanoid" id="A0A3Q2H9K2"/>
<protein>
    <submittedName>
        <fullName evidence="2">Uncharacterized protein</fullName>
    </submittedName>
</protein>
<reference evidence="2" key="3">
    <citation type="submission" date="2025-09" db="UniProtKB">
        <authorList>
            <consortium name="Ensembl"/>
        </authorList>
    </citation>
    <scope>IDENTIFICATION</scope>
    <source>
        <strain evidence="2">Thoroughbred</strain>
    </source>
</reference>
<name>A0A3Q2H9K2_HORSE</name>
<evidence type="ECO:0000313" key="2">
    <source>
        <dbReference type="Ensembl" id="ENSECAP00000030668.2"/>
    </source>
</evidence>